<dbReference type="AlphaFoldDB" id="A0A7C9RBE1"/>
<dbReference type="InterPro" id="IPR000073">
    <property type="entry name" value="AB_hydrolase_1"/>
</dbReference>
<dbReference type="RefSeq" id="WP_165121057.1">
    <property type="nucleotide sequence ID" value="NZ_JAAKZG010000018.1"/>
</dbReference>
<dbReference type="InterPro" id="IPR050228">
    <property type="entry name" value="Carboxylesterase_BioH"/>
</dbReference>
<dbReference type="Gene3D" id="3.40.50.1820">
    <property type="entry name" value="alpha/beta hydrolase"/>
    <property type="match status" value="1"/>
</dbReference>
<gene>
    <name evidence="2" type="ORF">G6N74_26820</name>
</gene>
<name>A0A7C9RBE1_9HYPH</name>
<proteinExistence type="predicted"/>
<dbReference type="Gene3D" id="1.10.210.20">
    <property type="match status" value="1"/>
</dbReference>
<dbReference type="EMBL" id="JAAKZG010000018">
    <property type="protein sequence ID" value="NGN44675.1"/>
    <property type="molecule type" value="Genomic_DNA"/>
</dbReference>
<accession>A0A7C9RBE1</accession>
<organism evidence="2 3">
    <name type="scientific">Mesorhizobium zhangyense</name>
    <dbReference type="NCBI Taxonomy" id="1776730"/>
    <lineage>
        <taxon>Bacteria</taxon>
        <taxon>Pseudomonadati</taxon>
        <taxon>Pseudomonadota</taxon>
        <taxon>Alphaproteobacteria</taxon>
        <taxon>Hyphomicrobiales</taxon>
        <taxon>Phyllobacteriaceae</taxon>
        <taxon>Mesorhizobium</taxon>
    </lineage>
</organism>
<dbReference type="InterPro" id="IPR029058">
    <property type="entry name" value="AB_hydrolase_fold"/>
</dbReference>
<sequence length="264" mass="30732">MKTMTINGHPITYAEFGDKQNDTLILLSGWAQDERLFKTLAPELAKNFHVLCPNYRGHDSEQTLHSDFTAADLVDDTAEFIDRMELGAFHLVSTSHGCWVNIDLCERYGVDKLDKTVVIDWLMQPHTGFYKQLEEGQDPVNYHVGRQSFFDEWVAATDNADVINHIRTEMPWFKGEMWVRACREIEKAYRKWGSPLDRMEALEEKPAVMHVYSQPLSEEYRQFQRGYADQHPWFEPVHIPGQTHFPTLESPVQVAEAIRTFIKR</sequence>
<keyword evidence="3" id="KW-1185">Reference proteome</keyword>
<feature type="domain" description="AB hydrolase-1" evidence="1">
    <location>
        <begin position="24"/>
        <end position="257"/>
    </location>
</feature>
<protein>
    <submittedName>
        <fullName evidence="2">Alpha/beta hydrolase</fullName>
    </submittedName>
</protein>
<dbReference type="PANTHER" id="PTHR43194:SF2">
    <property type="entry name" value="PEROXISOMAL MEMBRANE PROTEIN LPX1"/>
    <property type="match status" value="1"/>
</dbReference>
<dbReference type="Proteomes" id="UP000481252">
    <property type="component" value="Unassembled WGS sequence"/>
</dbReference>
<dbReference type="SUPFAM" id="SSF53474">
    <property type="entry name" value="alpha/beta-Hydrolases"/>
    <property type="match status" value="1"/>
</dbReference>
<dbReference type="GO" id="GO:0016787">
    <property type="term" value="F:hydrolase activity"/>
    <property type="evidence" value="ECO:0007669"/>
    <property type="project" value="UniProtKB-KW"/>
</dbReference>
<evidence type="ECO:0000313" key="3">
    <source>
        <dbReference type="Proteomes" id="UP000481252"/>
    </source>
</evidence>
<reference evidence="2 3" key="1">
    <citation type="submission" date="2020-02" db="EMBL/GenBank/DDBJ databases">
        <title>Genome sequence of the type strain CGMCC 1.15528 of Mesorhizobium zhangyense.</title>
        <authorList>
            <person name="Gao J."/>
            <person name="Sun J."/>
        </authorList>
    </citation>
    <scope>NUCLEOTIDE SEQUENCE [LARGE SCALE GENOMIC DNA]</scope>
    <source>
        <strain evidence="2 3">CGMCC 1.15528</strain>
    </source>
</reference>
<dbReference type="Pfam" id="PF12697">
    <property type="entry name" value="Abhydrolase_6"/>
    <property type="match status" value="1"/>
</dbReference>
<dbReference type="PANTHER" id="PTHR43194">
    <property type="entry name" value="HYDROLASE ALPHA/BETA FOLD FAMILY"/>
    <property type="match status" value="1"/>
</dbReference>
<keyword evidence="2" id="KW-0378">Hydrolase</keyword>
<comment type="caution">
    <text evidence="2">The sequence shown here is derived from an EMBL/GenBank/DDBJ whole genome shotgun (WGS) entry which is preliminary data.</text>
</comment>
<evidence type="ECO:0000313" key="2">
    <source>
        <dbReference type="EMBL" id="NGN44675.1"/>
    </source>
</evidence>
<evidence type="ECO:0000259" key="1">
    <source>
        <dbReference type="Pfam" id="PF12697"/>
    </source>
</evidence>